<dbReference type="EMBL" id="JBHSMH010000118">
    <property type="protein sequence ID" value="MFC5472180.1"/>
    <property type="molecule type" value="Genomic_DNA"/>
</dbReference>
<keyword evidence="4 5" id="KW-0472">Membrane</keyword>
<feature type="transmembrane region" description="Helical" evidence="5">
    <location>
        <begin position="349"/>
        <end position="367"/>
    </location>
</feature>
<feature type="transmembrane region" description="Helical" evidence="5">
    <location>
        <begin position="96"/>
        <end position="114"/>
    </location>
</feature>
<feature type="transmembrane region" description="Helical" evidence="5">
    <location>
        <begin position="126"/>
        <end position="145"/>
    </location>
</feature>
<evidence type="ECO:0000256" key="1">
    <source>
        <dbReference type="ARBA" id="ARBA00004141"/>
    </source>
</evidence>
<protein>
    <submittedName>
        <fullName evidence="7">O-antigen ligase family protein</fullName>
    </submittedName>
</protein>
<dbReference type="Pfam" id="PF04932">
    <property type="entry name" value="Wzy_C"/>
    <property type="match status" value="1"/>
</dbReference>
<evidence type="ECO:0000313" key="8">
    <source>
        <dbReference type="Proteomes" id="UP001596105"/>
    </source>
</evidence>
<feature type="transmembrane region" description="Helical" evidence="5">
    <location>
        <begin position="38"/>
        <end position="57"/>
    </location>
</feature>
<feature type="domain" description="O-antigen ligase-related" evidence="6">
    <location>
        <begin position="184"/>
        <end position="326"/>
    </location>
</feature>
<dbReference type="GO" id="GO:0016874">
    <property type="term" value="F:ligase activity"/>
    <property type="evidence" value="ECO:0007669"/>
    <property type="project" value="UniProtKB-KW"/>
</dbReference>
<comment type="subcellular location">
    <subcellularLocation>
        <location evidence="1">Membrane</location>
        <topology evidence="1">Multi-pass membrane protein</topology>
    </subcellularLocation>
</comment>
<gene>
    <name evidence="7" type="ORF">ACFPPD_26200</name>
</gene>
<dbReference type="InterPro" id="IPR007016">
    <property type="entry name" value="O-antigen_ligase-rel_domated"/>
</dbReference>
<sequence length="407" mass="45745">MLEYQNPYRPTVVGGFLAVVLLCCSLVDIPNRLELGPFSGQAALTILYTLLMGYMWLNRPISSISLVHTLSFAYFLIWCLASFIWHDITKQGIQNIFVFMSFFGIILVVSREYAINPGLQSRIQKVFKISSALSILLYLPTLFLTGLGNGILISSRSFALFGLICLAYLLVEWRYSKQKFWFFASIGMMIIITLSLSRTAMVTGVVMMILSRYRFFGLRNKMKFFMVVFISIVLLLSTIFYFEPVKSRFFEGDTSMSIGAIPINAMGRTQIWETVLQSFWLSPIVGNGAGAAEEVLKQKLITETQPHNDYLRILHDYGIVGFSFWVIAFVGLLLATWRSWRTADYLNHSSARNHMAAFLAIVSIAFASMTDNVVVYIFVMAPAAILIGLSIGNKQKVEQNGRGSAVG</sequence>
<dbReference type="InterPro" id="IPR051533">
    <property type="entry name" value="WaaL-like"/>
</dbReference>
<organism evidence="7 8">
    <name type="scientific">Cohnella suwonensis</name>
    <dbReference type="NCBI Taxonomy" id="696072"/>
    <lineage>
        <taxon>Bacteria</taxon>
        <taxon>Bacillati</taxon>
        <taxon>Bacillota</taxon>
        <taxon>Bacilli</taxon>
        <taxon>Bacillales</taxon>
        <taxon>Paenibacillaceae</taxon>
        <taxon>Cohnella</taxon>
    </lineage>
</organism>
<evidence type="ECO:0000259" key="6">
    <source>
        <dbReference type="Pfam" id="PF04932"/>
    </source>
</evidence>
<feature type="transmembrane region" description="Helical" evidence="5">
    <location>
        <begin position="317"/>
        <end position="337"/>
    </location>
</feature>
<dbReference type="PANTHER" id="PTHR37422:SF13">
    <property type="entry name" value="LIPOPOLYSACCHARIDE BIOSYNTHESIS PROTEIN PA4999-RELATED"/>
    <property type="match status" value="1"/>
</dbReference>
<evidence type="ECO:0000256" key="3">
    <source>
        <dbReference type="ARBA" id="ARBA00022989"/>
    </source>
</evidence>
<feature type="transmembrane region" description="Helical" evidence="5">
    <location>
        <begin position="12"/>
        <end position="31"/>
    </location>
</feature>
<name>A0ABW0M3P0_9BACL</name>
<keyword evidence="8" id="KW-1185">Reference proteome</keyword>
<dbReference type="Proteomes" id="UP001596105">
    <property type="component" value="Unassembled WGS sequence"/>
</dbReference>
<accession>A0ABW0M3P0</accession>
<evidence type="ECO:0000313" key="7">
    <source>
        <dbReference type="EMBL" id="MFC5472180.1"/>
    </source>
</evidence>
<feature type="transmembrane region" description="Helical" evidence="5">
    <location>
        <begin position="222"/>
        <end position="242"/>
    </location>
</feature>
<reference evidence="8" key="1">
    <citation type="journal article" date="2019" name="Int. J. Syst. Evol. Microbiol.">
        <title>The Global Catalogue of Microorganisms (GCM) 10K type strain sequencing project: providing services to taxonomists for standard genome sequencing and annotation.</title>
        <authorList>
            <consortium name="The Broad Institute Genomics Platform"/>
            <consortium name="The Broad Institute Genome Sequencing Center for Infectious Disease"/>
            <person name="Wu L."/>
            <person name="Ma J."/>
        </authorList>
    </citation>
    <scope>NUCLEOTIDE SEQUENCE [LARGE SCALE GENOMIC DNA]</scope>
    <source>
        <strain evidence="8">CCUG 57113</strain>
    </source>
</reference>
<proteinExistence type="predicted"/>
<feature type="transmembrane region" description="Helical" evidence="5">
    <location>
        <begin position="63"/>
        <end position="84"/>
    </location>
</feature>
<evidence type="ECO:0000256" key="4">
    <source>
        <dbReference type="ARBA" id="ARBA00023136"/>
    </source>
</evidence>
<evidence type="ECO:0000256" key="2">
    <source>
        <dbReference type="ARBA" id="ARBA00022692"/>
    </source>
</evidence>
<dbReference type="RefSeq" id="WP_209749065.1">
    <property type="nucleotide sequence ID" value="NZ_JBHSMH010000118.1"/>
</dbReference>
<evidence type="ECO:0000256" key="5">
    <source>
        <dbReference type="SAM" id="Phobius"/>
    </source>
</evidence>
<keyword evidence="3 5" id="KW-1133">Transmembrane helix</keyword>
<keyword evidence="2 5" id="KW-0812">Transmembrane</keyword>
<feature type="transmembrane region" description="Helical" evidence="5">
    <location>
        <begin position="181"/>
        <end position="210"/>
    </location>
</feature>
<keyword evidence="7" id="KW-0436">Ligase</keyword>
<dbReference type="PANTHER" id="PTHR37422">
    <property type="entry name" value="TEICHURONIC ACID BIOSYNTHESIS PROTEIN TUAE"/>
    <property type="match status" value="1"/>
</dbReference>
<comment type="caution">
    <text evidence="7">The sequence shown here is derived from an EMBL/GenBank/DDBJ whole genome shotgun (WGS) entry which is preliminary data.</text>
</comment>
<feature type="transmembrane region" description="Helical" evidence="5">
    <location>
        <begin position="373"/>
        <end position="392"/>
    </location>
</feature>